<sequence length="328" mass="37102">MFDRWRVMTKNLETIVLLLLVSVSAWAQDYARVDNLVKTYPKSFSNPKKLAAQINQDFTTETDKVRAAYTWIALNINYDLKAYQSGESMVAYTYSSPADRLAKEQAYRGKIGAKTLRTKKGVCQDYSALFHLVCDDIGVKCIDIMGTSKAHPAQIGKLPKASDHQWNAVKVGDNWKLIDVTWASGSVDTQTGKFVTDFNPAYFFTDPNVFFLNHFPDDKRLLMIDKTEQDFAALPLYYGPYIKSNYEFASPEFGIILIAKTSVIPFQIIDFPGGRISYAFTSEGRVRDIDPVKKGNATEFSIALNARSRGYLTIYVDQMAVVTYKIER</sequence>
<keyword evidence="1" id="KW-0732">Signal</keyword>
<evidence type="ECO:0000313" key="3">
    <source>
        <dbReference type="EMBL" id="SCY79750.1"/>
    </source>
</evidence>
<feature type="signal peptide" evidence="1">
    <location>
        <begin position="1"/>
        <end position="27"/>
    </location>
</feature>
<dbReference type="PANTHER" id="PTHR46333">
    <property type="entry name" value="CYTOKINESIS PROTEIN 3"/>
    <property type="match status" value="1"/>
</dbReference>
<keyword evidence="4" id="KW-1185">Reference proteome</keyword>
<evidence type="ECO:0000256" key="1">
    <source>
        <dbReference type="SAM" id="SignalP"/>
    </source>
</evidence>
<name>A0A1G5IVK9_9FLAO</name>
<dbReference type="Gene3D" id="3.10.620.30">
    <property type="match status" value="1"/>
</dbReference>
<dbReference type="PANTHER" id="PTHR46333:SF2">
    <property type="entry name" value="CYTOKINESIS PROTEIN 3"/>
    <property type="match status" value="1"/>
</dbReference>
<dbReference type="Proteomes" id="UP000199354">
    <property type="component" value="Unassembled WGS sequence"/>
</dbReference>
<dbReference type="Pfam" id="PF01841">
    <property type="entry name" value="Transglut_core"/>
    <property type="match status" value="1"/>
</dbReference>
<dbReference type="SMART" id="SM00460">
    <property type="entry name" value="TGc"/>
    <property type="match status" value="1"/>
</dbReference>
<organism evidence="3 4">
    <name type="scientific">Flavobacterium caeni</name>
    <dbReference type="NCBI Taxonomy" id="490189"/>
    <lineage>
        <taxon>Bacteria</taxon>
        <taxon>Pseudomonadati</taxon>
        <taxon>Bacteroidota</taxon>
        <taxon>Flavobacteriia</taxon>
        <taxon>Flavobacteriales</taxon>
        <taxon>Flavobacteriaceae</taxon>
        <taxon>Flavobacterium</taxon>
    </lineage>
</organism>
<reference evidence="3 4" key="1">
    <citation type="submission" date="2016-10" db="EMBL/GenBank/DDBJ databases">
        <authorList>
            <person name="de Groot N.N."/>
        </authorList>
    </citation>
    <scope>NUCLEOTIDE SEQUENCE [LARGE SCALE GENOMIC DNA]</scope>
    <source>
        <strain evidence="3 4">CGMCC 1.7031</strain>
    </source>
</reference>
<dbReference type="InterPro" id="IPR038765">
    <property type="entry name" value="Papain-like_cys_pep_sf"/>
</dbReference>
<feature type="domain" description="Transglutaminase-like" evidence="2">
    <location>
        <begin position="115"/>
        <end position="182"/>
    </location>
</feature>
<gene>
    <name evidence="3" type="ORF">SAMN02927903_02409</name>
</gene>
<evidence type="ECO:0000259" key="2">
    <source>
        <dbReference type="SMART" id="SM00460"/>
    </source>
</evidence>
<dbReference type="OrthoDB" id="9788327at2"/>
<dbReference type="InterPro" id="IPR052557">
    <property type="entry name" value="CAP/Cytokinesis_protein"/>
</dbReference>
<dbReference type="STRING" id="490189.SAMN02927903_02409"/>
<proteinExistence type="predicted"/>
<dbReference type="EMBL" id="FMVF01000011">
    <property type="protein sequence ID" value="SCY79750.1"/>
    <property type="molecule type" value="Genomic_DNA"/>
</dbReference>
<protein>
    <submittedName>
        <fullName evidence="3">Transglutaminase-like superfamily protein</fullName>
    </submittedName>
</protein>
<dbReference type="SUPFAM" id="SSF54001">
    <property type="entry name" value="Cysteine proteinases"/>
    <property type="match status" value="1"/>
</dbReference>
<feature type="chain" id="PRO_5011539820" evidence="1">
    <location>
        <begin position="28"/>
        <end position="328"/>
    </location>
</feature>
<dbReference type="GO" id="GO:0005737">
    <property type="term" value="C:cytoplasm"/>
    <property type="evidence" value="ECO:0007669"/>
    <property type="project" value="TreeGrafter"/>
</dbReference>
<evidence type="ECO:0000313" key="4">
    <source>
        <dbReference type="Proteomes" id="UP000199354"/>
    </source>
</evidence>
<accession>A0A1G5IVK9</accession>
<dbReference type="AlphaFoldDB" id="A0A1G5IVK9"/>
<dbReference type="InterPro" id="IPR002931">
    <property type="entry name" value="Transglutaminase-like"/>
</dbReference>